<dbReference type="InterPro" id="IPR050092">
    <property type="entry name" value="RNase_H"/>
</dbReference>
<accession>A0A6C0KE73</accession>
<dbReference type="Gene3D" id="3.30.420.10">
    <property type="entry name" value="Ribonuclease H-like superfamily/Ribonuclease H"/>
    <property type="match status" value="1"/>
</dbReference>
<sequence>MDIYTDGSCLGNPGPGGWAYKRADGEVGAGNNAQTTNNRMEMTACFQALARSEGSVNIISDSKYVVDCFEKRWYDNWRTRGWMRGSKKNPQPVANRELWEPFVQLVEARRSAGDTVSFLWVKGHAGDARNEEVDRLAVAQAKIAARVAPAEQPVGQATVVSPPQGPVAAQTQQVSRHEFDSLKEHVALLLQRDVG</sequence>
<dbReference type="PANTHER" id="PTHR10642">
    <property type="entry name" value="RIBONUCLEASE H1"/>
    <property type="match status" value="1"/>
</dbReference>
<dbReference type="InterPro" id="IPR036397">
    <property type="entry name" value="RNaseH_sf"/>
</dbReference>
<evidence type="ECO:0000259" key="11">
    <source>
        <dbReference type="PROSITE" id="PS50879"/>
    </source>
</evidence>
<keyword evidence="9" id="KW-0378">Hydrolase</keyword>
<evidence type="ECO:0000256" key="7">
    <source>
        <dbReference type="ARBA" id="ARBA00022723"/>
    </source>
</evidence>
<dbReference type="PROSITE" id="PS50879">
    <property type="entry name" value="RNASE_H_1"/>
    <property type="match status" value="1"/>
</dbReference>
<proteinExistence type="inferred from homology"/>
<dbReference type="EC" id="3.1.26.4" evidence="5"/>
<dbReference type="EMBL" id="MN740860">
    <property type="protein sequence ID" value="QHU15481.1"/>
    <property type="molecule type" value="Genomic_DNA"/>
</dbReference>
<dbReference type="GO" id="GO:0003676">
    <property type="term" value="F:nucleic acid binding"/>
    <property type="evidence" value="ECO:0007669"/>
    <property type="project" value="InterPro"/>
</dbReference>
<dbReference type="InterPro" id="IPR022892">
    <property type="entry name" value="RNaseHI"/>
</dbReference>
<dbReference type="PANTHER" id="PTHR10642:SF26">
    <property type="entry name" value="RIBONUCLEASE H1"/>
    <property type="match status" value="1"/>
</dbReference>
<evidence type="ECO:0000256" key="1">
    <source>
        <dbReference type="ARBA" id="ARBA00000077"/>
    </source>
</evidence>
<keyword evidence="8" id="KW-0255">Endonuclease</keyword>
<protein>
    <recommendedName>
        <fullName evidence="5">ribonuclease H</fullName>
        <ecNumber evidence="5">3.1.26.4</ecNumber>
    </recommendedName>
</protein>
<evidence type="ECO:0000256" key="3">
    <source>
        <dbReference type="ARBA" id="ARBA00005300"/>
    </source>
</evidence>
<reference evidence="12" key="1">
    <citation type="journal article" date="2020" name="Nature">
        <title>Giant virus diversity and host interactions through global metagenomics.</title>
        <authorList>
            <person name="Schulz F."/>
            <person name="Roux S."/>
            <person name="Paez-Espino D."/>
            <person name="Jungbluth S."/>
            <person name="Walsh D.A."/>
            <person name="Denef V.J."/>
            <person name="McMahon K.D."/>
            <person name="Konstantinidis K.T."/>
            <person name="Eloe-Fadrosh E.A."/>
            <person name="Kyrpides N.C."/>
            <person name="Woyke T."/>
        </authorList>
    </citation>
    <scope>NUCLEOTIDE SEQUENCE</scope>
    <source>
        <strain evidence="12">GVMAG-S-1103017-68</strain>
    </source>
</reference>
<keyword evidence="6" id="KW-0540">Nuclease</keyword>
<name>A0A6C0KE73_9ZZZZ</name>
<evidence type="ECO:0000256" key="8">
    <source>
        <dbReference type="ARBA" id="ARBA00022759"/>
    </source>
</evidence>
<dbReference type="InterPro" id="IPR002156">
    <property type="entry name" value="RNaseH_domain"/>
</dbReference>
<evidence type="ECO:0000256" key="9">
    <source>
        <dbReference type="ARBA" id="ARBA00022801"/>
    </source>
</evidence>
<dbReference type="GO" id="GO:0046872">
    <property type="term" value="F:metal ion binding"/>
    <property type="evidence" value="ECO:0007669"/>
    <property type="project" value="UniProtKB-KW"/>
</dbReference>
<feature type="domain" description="RNase H type-1" evidence="11">
    <location>
        <begin position="1"/>
        <end position="142"/>
    </location>
</feature>
<evidence type="ECO:0000256" key="10">
    <source>
        <dbReference type="ARBA" id="ARBA00022842"/>
    </source>
</evidence>
<keyword evidence="10" id="KW-0460">Magnesium</keyword>
<dbReference type="SUPFAM" id="SSF53098">
    <property type="entry name" value="Ribonuclease H-like"/>
    <property type="match status" value="1"/>
</dbReference>
<organism evidence="12">
    <name type="scientific">viral metagenome</name>
    <dbReference type="NCBI Taxonomy" id="1070528"/>
    <lineage>
        <taxon>unclassified sequences</taxon>
        <taxon>metagenomes</taxon>
        <taxon>organismal metagenomes</taxon>
    </lineage>
</organism>
<dbReference type="Pfam" id="PF00075">
    <property type="entry name" value="RNase_H"/>
    <property type="match status" value="1"/>
</dbReference>
<evidence type="ECO:0000256" key="5">
    <source>
        <dbReference type="ARBA" id="ARBA00012180"/>
    </source>
</evidence>
<dbReference type="CDD" id="cd09278">
    <property type="entry name" value="RNase_HI_prokaryote_like"/>
    <property type="match status" value="1"/>
</dbReference>
<comment type="subunit">
    <text evidence="4">Monomer.</text>
</comment>
<dbReference type="GO" id="GO:0043137">
    <property type="term" value="P:DNA replication, removal of RNA primer"/>
    <property type="evidence" value="ECO:0007669"/>
    <property type="project" value="TreeGrafter"/>
</dbReference>
<dbReference type="AlphaFoldDB" id="A0A6C0KE73"/>
<dbReference type="InterPro" id="IPR012337">
    <property type="entry name" value="RNaseH-like_sf"/>
</dbReference>
<comment type="cofactor">
    <cofactor evidence="2">
        <name>Mg(2+)</name>
        <dbReference type="ChEBI" id="CHEBI:18420"/>
    </cofactor>
</comment>
<evidence type="ECO:0000256" key="6">
    <source>
        <dbReference type="ARBA" id="ARBA00022722"/>
    </source>
</evidence>
<keyword evidence="7" id="KW-0479">Metal-binding</keyword>
<comment type="similarity">
    <text evidence="3">Belongs to the RNase H family.</text>
</comment>
<dbReference type="GO" id="GO:0004523">
    <property type="term" value="F:RNA-DNA hybrid ribonuclease activity"/>
    <property type="evidence" value="ECO:0007669"/>
    <property type="project" value="UniProtKB-EC"/>
</dbReference>
<comment type="catalytic activity">
    <reaction evidence="1">
        <text>Endonucleolytic cleavage to 5'-phosphomonoester.</text>
        <dbReference type="EC" id="3.1.26.4"/>
    </reaction>
</comment>
<evidence type="ECO:0000313" key="12">
    <source>
        <dbReference type="EMBL" id="QHU15481.1"/>
    </source>
</evidence>
<evidence type="ECO:0000256" key="2">
    <source>
        <dbReference type="ARBA" id="ARBA00001946"/>
    </source>
</evidence>
<evidence type="ECO:0000256" key="4">
    <source>
        <dbReference type="ARBA" id="ARBA00011245"/>
    </source>
</evidence>